<protein>
    <recommendedName>
        <fullName evidence="2">Ribosome hibernation promoting factor</fullName>
        <shortName evidence="2">HPF</shortName>
    </recommendedName>
</protein>
<dbReference type="RefSeq" id="WP_033162468.1">
    <property type="nucleotide sequence ID" value="NZ_CACVTN010000015.1"/>
</dbReference>
<keyword evidence="2" id="KW-0963">Cytoplasm</keyword>
<dbReference type="GO" id="GO:0043024">
    <property type="term" value="F:ribosomal small subunit binding"/>
    <property type="evidence" value="ECO:0007669"/>
    <property type="project" value="TreeGrafter"/>
</dbReference>
<proteinExistence type="inferred from homology"/>
<gene>
    <name evidence="2" type="primary">hpf</name>
    <name evidence="5" type="ORF">SAMN04487834_100714</name>
</gene>
<dbReference type="InterPro" id="IPR036567">
    <property type="entry name" value="RHF-like"/>
</dbReference>
<keyword evidence="1 2" id="KW-0810">Translation regulation</keyword>
<dbReference type="InterPro" id="IPR034694">
    <property type="entry name" value="HPF_long/plastid"/>
</dbReference>
<sequence length="177" mass="20587">MKVTIRGKNIDITDGIKEKVEKKLSKLDKYFLEGEDLNASVLVRTYPYGQKIEVTIPTKLVLLRAEETNEDLYDAIDLIIDKLERQIRKQKTRLSRKTKDNNKLSFNFAELENLEEEEMDEVVKTKTINPKPMDLEEAILEMELSGHNFFVYLDTETNKVSVVYKRLHGGYGLLETE</sequence>
<dbReference type="InterPro" id="IPR038416">
    <property type="entry name" value="Ribosom_S30AE_C_sf"/>
</dbReference>
<dbReference type="EMBL" id="FNYK01000007">
    <property type="protein sequence ID" value="SEI50979.1"/>
    <property type="molecule type" value="Genomic_DNA"/>
</dbReference>
<dbReference type="Gene3D" id="3.30.160.100">
    <property type="entry name" value="Ribosome hibernation promotion factor-like"/>
    <property type="match status" value="1"/>
</dbReference>
<comment type="similarity">
    <text evidence="2">Belongs to the HPF/YfiA ribosome-associated protein family. Long HPF subfamily.</text>
</comment>
<dbReference type="eggNOG" id="COG1544">
    <property type="taxonomic scope" value="Bacteria"/>
</dbReference>
<evidence type="ECO:0000313" key="6">
    <source>
        <dbReference type="Proteomes" id="UP000183028"/>
    </source>
</evidence>
<evidence type="ECO:0000256" key="3">
    <source>
        <dbReference type="SAM" id="Coils"/>
    </source>
</evidence>
<dbReference type="HAMAP" id="MF_00839">
    <property type="entry name" value="HPF"/>
    <property type="match status" value="1"/>
</dbReference>
<evidence type="ECO:0000259" key="4">
    <source>
        <dbReference type="Pfam" id="PF16321"/>
    </source>
</evidence>
<dbReference type="PANTHER" id="PTHR33231:SF1">
    <property type="entry name" value="30S RIBOSOMAL PROTEIN"/>
    <property type="match status" value="1"/>
</dbReference>
<comment type="subcellular location">
    <subcellularLocation>
        <location evidence="2">Cytoplasm</location>
    </subcellularLocation>
</comment>
<keyword evidence="3" id="KW-0175">Coiled coil</keyword>
<dbReference type="InterPro" id="IPR050574">
    <property type="entry name" value="HPF/YfiA_ribosome-assoc"/>
</dbReference>
<dbReference type="GeneID" id="54119864"/>
<evidence type="ECO:0000313" key="5">
    <source>
        <dbReference type="EMBL" id="SEI50979.1"/>
    </source>
</evidence>
<dbReference type="GO" id="GO:0022627">
    <property type="term" value="C:cytosolic small ribosomal subunit"/>
    <property type="evidence" value="ECO:0007669"/>
    <property type="project" value="TreeGrafter"/>
</dbReference>
<dbReference type="OrthoDB" id="9794975at2"/>
<dbReference type="NCBIfam" id="TIGR00741">
    <property type="entry name" value="yfiA"/>
    <property type="match status" value="1"/>
</dbReference>
<dbReference type="InterPro" id="IPR003489">
    <property type="entry name" value="RHF/RaiA"/>
</dbReference>
<dbReference type="GO" id="GO:0045900">
    <property type="term" value="P:negative regulation of translational elongation"/>
    <property type="evidence" value="ECO:0007669"/>
    <property type="project" value="TreeGrafter"/>
</dbReference>
<dbReference type="CDD" id="cd00552">
    <property type="entry name" value="RaiA"/>
    <property type="match status" value="1"/>
</dbReference>
<feature type="domain" description="Sigma 54 modulation/S30EA ribosomal protein C-terminal" evidence="4">
    <location>
        <begin position="118"/>
        <end position="173"/>
    </location>
</feature>
<dbReference type="InterPro" id="IPR032528">
    <property type="entry name" value="Ribosom_S30AE_C"/>
</dbReference>
<dbReference type="STRING" id="322505.SAMN04487836_10280"/>
<accession>A0A1H6R558</accession>
<evidence type="ECO:0000256" key="2">
    <source>
        <dbReference type="HAMAP-Rule" id="MF_00839"/>
    </source>
</evidence>
<name>A0A1H6R558_9FIRM</name>
<reference evidence="6" key="1">
    <citation type="submission" date="2016-10" db="EMBL/GenBank/DDBJ databases">
        <authorList>
            <person name="Varghese N."/>
        </authorList>
    </citation>
    <scope>NUCLEOTIDE SEQUENCE [LARGE SCALE GENOMIC DNA]</scope>
    <source>
        <strain evidence="6">DSM 20406</strain>
    </source>
</reference>
<dbReference type="AlphaFoldDB" id="A0A1H6R558"/>
<feature type="coiled-coil region" evidence="3">
    <location>
        <begin position="73"/>
        <end position="100"/>
    </location>
</feature>
<evidence type="ECO:0000256" key="1">
    <source>
        <dbReference type="ARBA" id="ARBA00022845"/>
    </source>
</evidence>
<comment type="function">
    <text evidence="2">Required for dimerization of active 70S ribosomes into 100S ribosomes in stationary phase; 100S ribosomes are translationally inactive and sometimes present during exponential growth.</text>
</comment>
<organism evidence="5 6">
    <name type="scientific">Sharpea azabuensis</name>
    <dbReference type="NCBI Taxonomy" id="322505"/>
    <lineage>
        <taxon>Bacteria</taxon>
        <taxon>Bacillati</taxon>
        <taxon>Bacillota</taxon>
        <taxon>Erysipelotrichia</taxon>
        <taxon>Erysipelotrichales</taxon>
        <taxon>Coprobacillaceae</taxon>
        <taxon>Sharpea</taxon>
    </lineage>
</organism>
<comment type="subunit">
    <text evidence="2">Interacts with 100S ribosomes.</text>
</comment>
<dbReference type="Gene3D" id="3.30.505.50">
    <property type="entry name" value="Sigma 54 modulation/S30EA ribosomal protein, C-terminal domain"/>
    <property type="match status" value="1"/>
</dbReference>
<dbReference type="PANTHER" id="PTHR33231">
    <property type="entry name" value="30S RIBOSOMAL PROTEIN"/>
    <property type="match status" value="1"/>
</dbReference>
<keyword evidence="6" id="KW-1185">Reference proteome</keyword>
<dbReference type="SUPFAM" id="SSF69754">
    <property type="entry name" value="Ribosome binding protein Y (YfiA homologue)"/>
    <property type="match status" value="1"/>
</dbReference>
<dbReference type="Proteomes" id="UP000183028">
    <property type="component" value="Unassembled WGS sequence"/>
</dbReference>
<dbReference type="Pfam" id="PF02482">
    <property type="entry name" value="Ribosomal_S30AE"/>
    <property type="match status" value="1"/>
</dbReference>
<dbReference type="Pfam" id="PF16321">
    <property type="entry name" value="Ribosom_S30AE_C"/>
    <property type="match status" value="1"/>
</dbReference>